<evidence type="ECO:0000313" key="8">
    <source>
        <dbReference type="Proteomes" id="UP001652620"/>
    </source>
</evidence>
<keyword evidence="4" id="KW-0238">DNA-binding</keyword>
<sequence>MKPRKGPRISPQASRSSYWNWWRNIKMSSNVSGRTLAQTLKKMSHGSVEHDFNSQCPSGCHRNAKILKKKYINLKREVKKRVAEEKKSLYLTGGGPPPKKLLTQFDEKLLTVLHEKQVSGMQSVYDNDVIAGNIDESVILEEETLESIMDFEKSTEVENYEGINGKKC</sequence>
<keyword evidence="5" id="KW-0804">Transcription</keyword>
<organism evidence="8 9">
    <name type="scientific">Bactrocera dorsalis</name>
    <name type="common">Oriental fruit fly</name>
    <name type="synonym">Dacus dorsalis</name>
    <dbReference type="NCBI Taxonomy" id="27457"/>
    <lineage>
        <taxon>Eukaryota</taxon>
        <taxon>Metazoa</taxon>
        <taxon>Ecdysozoa</taxon>
        <taxon>Arthropoda</taxon>
        <taxon>Hexapoda</taxon>
        <taxon>Insecta</taxon>
        <taxon>Pterygota</taxon>
        <taxon>Neoptera</taxon>
        <taxon>Endopterygota</taxon>
        <taxon>Diptera</taxon>
        <taxon>Brachycera</taxon>
        <taxon>Muscomorpha</taxon>
        <taxon>Tephritoidea</taxon>
        <taxon>Tephritidae</taxon>
        <taxon>Bactrocera</taxon>
        <taxon>Bactrocera</taxon>
    </lineage>
</organism>
<keyword evidence="8" id="KW-1185">Reference proteome</keyword>
<comment type="subunit">
    <text evidence="1">Self-associates forming complexes of several hundred monomers.</text>
</comment>
<dbReference type="Pfam" id="PF13873">
    <property type="entry name" value="Myb_DNA-bind_5"/>
    <property type="match status" value="1"/>
</dbReference>
<accession>A0ABM3K5S9</accession>
<name>A0ABM3K5S9_BACDO</name>
<proteinExistence type="predicted"/>
<evidence type="ECO:0000259" key="7">
    <source>
        <dbReference type="Pfam" id="PF13873"/>
    </source>
</evidence>
<evidence type="ECO:0000256" key="2">
    <source>
        <dbReference type="ARBA" id="ARBA00016807"/>
    </source>
</evidence>
<protein>
    <recommendedName>
        <fullName evidence="2">Regulatory protein zeste</fullName>
    </recommendedName>
</protein>
<evidence type="ECO:0000256" key="4">
    <source>
        <dbReference type="ARBA" id="ARBA00023125"/>
    </source>
</evidence>
<evidence type="ECO:0000256" key="5">
    <source>
        <dbReference type="ARBA" id="ARBA00023163"/>
    </source>
</evidence>
<reference evidence="9" key="1">
    <citation type="submission" date="2025-08" db="UniProtKB">
        <authorList>
            <consortium name="RefSeq"/>
        </authorList>
    </citation>
    <scope>IDENTIFICATION</scope>
    <source>
        <tissue evidence="9">Adult</tissue>
    </source>
</reference>
<evidence type="ECO:0000256" key="3">
    <source>
        <dbReference type="ARBA" id="ARBA00023015"/>
    </source>
</evidence>
<dbReference type="InterPro" id="IPR028002">
    <property type="entry name" value="Myb_DNA-bind_5"/>
</dbReference>
<feature type="domain" description="Myb/SANT-like DNA-binding" evidence="7">
    <location>
        <begin position="47"/>
        <end position="83"/>
    </location>
</feature>
<gene>
    <name evidence="9" type="primary">LOC125779516</name>
</gene>
<evidence type="ECO:0000256" key="6">
    <source>
        <dbReference type="ARBA" id="ARBA00025466"/>
    </source>
</evidence>
<evidence type="ECO:0000313" key="9">
    <source>
        <dbReference type="RefSeq" id="XP_049316831.1"/>
    </source>
</evidence>
<evidence type="ECO:0000256" key="1">
    <source>
        <dbReference type="ARBA" id="ARBA00011764"/>
    </source>
</evidence>
<keyword evidence="3" id="KW-0805">Transcription regulation</keyword>
<dbReference type="Proteomes" id="UP001652620">
    <property type="component" value="Chromosome 6"/>
</dbReference>
<dbReference type="GeneID" id="125779516"/>
<comment type="function">
    <text evidence="6">Involved in transvection phenomena (= synapsis-dependent gene expression), where the synaptic pairing of chromosomes carrying genes with which zeste interacts influences the expression of these genes. Zeste binds to DNA and stimulates transcription from a nearby promoter.</text>
</comment>
<dbReference type="RefSeq" id="XP_049316831.1">
    <property type="nucleotide sequence ID" value="XM_049460874.1"/>
</dbReference>